<organism evidence="2">
    <name type="scientific">Streptomyces sp. NBC_00119</name>
    <dbReference type="NCBI Taxonomy" id="2975659"/>
    <lineage>
        <taxon>Bacteria</taxon>
        <taxon>Bacillati</taxon>
        <taxon>Actinomycetota</taxon>
        <taxon>Actinomycetes</taxon>
        <taxon>Kitasatosporales</taxon>
        <taxon>Streptomycetaceae</taxon>
        <taxon>Streptomyces</taxon>
    </lineage>
</organism>
<dbReference type="AlphaFoldDB" id="A0AAU1UKD4"/>
<dbReference type="EMBL" id="CP108195">
    <property type="protein sequence ID" value="WTS17697.1"/>
    <property type="molecule type" value="Genomic_DNA"/>
</dbReference>
<accession>A0AAU1UKD4</accession>
<feature type="region of interest" description="Disordered" evidence="1">
    <location>
        <begin position="78"/>
        <end position="97"/>
    </location>
</feature>
<dbReference type="CDD" id="cd00093">
    <property type="entry name" value="HTH_XRE"/>
    <property type="match status" value="1"/>
</dbReference>
<name>A0AAU1UKD4_9ACTN</name>
<proteinExistence type="predicted"/>
<dbReference type="InterPro" id="IPR027417">
    <property type="entry name" value="P-loop_NTPase"/>
</dbReference>
<gene>
    <name evidence="2" type="ORF">OHU69_45740</name>
</gene>
<dbReference type="InterPro" id="IPR010982">
    <property type="entry name" value="Lambda_DNA-bd_dom_sf"/>
</dbReference>
<protein>
    <submittedName>
        <fullName evidence="2">Helix-turn-helix domain-containing protein</fullName>
    </submittedName>
</protein>
<dbReference type="SUPFAM" id="SSF47413">
    <property type="entry name" value="lambda repressor-like DNA-binding domains"/>
    <property type="match status" value="1"/>
</dbReference>
<dbReference type="Pfam" id="PF13560">
    <property type="entry name" value="HTH_31"/>
    <property type="match status" value="1"/>
</dbReference>
<evidence type="ECO:0000256" key="1">
    <source>
        <dbReference type="SAM" id="MobiDB-lite"/>
    </source>
</evidence>
<dbReference type="GO" id="GO:0003677">
    <property type="term" value="F:DNA binding"/>
    <property type="evidence" value="ECO:0007669"/>
    <property type="project" value="InterPro"/>
</dbReference>
<evidence type="ECO:0000313" key="2">
    <source>
        <dbReference type="EMBL" id="WTS17697.1"/>
    </source>
</evidence>
<dbReference type="InterPro" id="IPR001387">
    <property type="entry name" value="Cro/C1-type_HTH"/>
</dbReference>
<sequence length="155" mass="16316">MIPGGRLASVSEELAGRLLQLRDATGRSLRELARDVHVSSSSLPRYFSEQAVPPWPTVALCKAAGHDPRTLREVWERAKDGPRTSTAAPAPARNDLPHDTTAFTGCGAELDALLGAARSSSVVAIDGIGGVGKSALAVHAEHRLTVDFIADRLGC</sequence>
<dbReference type="Gene3D" id="3.40.50.300">
    <property type="entry name" value="P-loop containing nucleotide triphosphate hydrolases"/>
    <property type="match status" value="1"/>
</dbReference>
<reference evidence="2" key="1">
    <citation type="submission" date="2022-10" db="EMBL/GenBank/DDBJ databases">
        <title>The complete genomes of actinobacterial strains from the NBC collection.</title>
        <authorList>
            <person name="Joergensen T.S."/>
            <person name="Alvarez Arevalo M."/>
            <person name="Sterndorff E.B."/>
            <person name="Faurdal D."/>
            <person name="Vuksanovic O."/>
            <person name="Mourched A.-S."/>
            <person name="Charusanti P."/>
            <person name="Shaw S."/>
            <person name="Blin K."/>
            <person name="Weber T."/>
        </authorList>
    </citation>
    <scope>NUCLEOTIDE SEQUENCE</scope>
    <source>
        <strain evidence="2">NBC_00119</strain>
    </source>
</reference>